<evidence type="ECO:0000256" key="1">
    <source>
        <dbReference type="ARBA" id="ARBA00012417"/>
    </source>
</evidence>
<accession>A0A031JWK6</accession>
<dbReference type="PATRIC" id="fig|158500.4.peg.2229"/>
<evidence type="ECO:0000256" key="2">
    <source>
        <dbReference type="ARBA" id="ARBA00022679"/>
    </source>
</evidence>
<dbReference type="GO" id="GO:0009360">
    <property type="term" value="C:DNA polymerase III complex"/>
    <property type="evidence" value="ECO:0007669"/>
    <property type="project" value="TreeGrafter"/>
</dbReference>
<evidence type="ECO:0000313" key="9">
    <source>
        <dbReference type="Proteomes" id="UP000024329"/>
    </source>
</evidence>
<dbReference type="GO" id="GO:0003887">
    <property type="term" value="F:DNA-directed DNA polymerase activity"/>
    <property type="evidence" value="ECO:0007669"/>
    <property type="project" value="UniProtKB-KW"/>
</dbReference>
<dbReference type="InterPro" id="IPR008921">
    <property type="entry name" value="DNA_pol3_clamp-load_cplx_C"/>
</dbReference>
<evidence type="ECO:0000256" key="5">
    <source>
        <dbReference type="ARBA" id="ARBA00022932"/>
    </source>
</evidence>
<keyword evidence="5" id="KW-0239">DNA-directed DNA polymerase</keyword>
<keyword evidence="3" id="KW-0548">Nucleotidyltransferase</keyword>
<protein>
    <recommendedName>
        <fullName evidence="1">DNA-directed DNA polymerase</fullName>
        <ecNumber evidence="1">2.7.7.7</ecNumber>
    </recommendedName>
</protein>
<organism evidence="8 9">
    <name type="scientific">Novosphingobium resinovorum</name>
    <dbReference type="NCBI Taxonomy" id="158500"/>
    <lineage>
        <taxon>Bacteria</taxon>
        <taxon>Pseudomonadati</taxon>
        <taxon>Pseudomonadota</taxon>
        <taxon>Alphaproteobacteria</taxon>
        <taxon>Sphingomonadales</taxon>
        <taxon>Sphingomonadaceae</taxon>
        <taxon>Novosphingobium</taxon>
    </lineage>
</organism>
<dbReference type="eggNOG" id="COG1466">
    <property type="taxonomic scope" value="Bacteria"/>
</dbReference>
<evidence type="ECO:0000256" key="6">
    <source>
        <dbReference type="ARBA" id="ARBA00034754"/>
    </source>
</evidence>
<gene>
    <name evidence="8" type="ORF">BV97_02189</name>
</gene>
<keyword evidence="2" id="KW-0808">Transferase</keyword>
<dbReference type="RefSeq" id="WP_036525730.1">
    <property type="nucleotide sequence ID" value="NZ_JFYZ01000010.1"/>
</dbReference>
<evidence type="ECO:0000256" key="4">
    <source>
        <dbReference type="ARBA" id="ARBA00022705"/>
    </source>
</evidence>
<dbReference type="NCBIfam" id="TIGR01128">
    <property type="entry name" value="holA"/>
    <property type="match status" value="1"/>
</dbReference>
<dbReference type="InterPro" id="IPR027417">
    <property type="entry name" value="P-loop_NTPase"/>
</dbReference>
<evidence type="ECO:0000313" key="8">
    <source>
        <dbReference type="EMBL" id="EZP82166.1"/>
    </source>
</evidence>
<evidence type="ECO:0000256" key="7">
    <source>
        <dbReference type="ARBA" id="ARBA00049244"/>
    </source>
</evidence>
<proteinExistence type="inferred from homology"/>
<evidence type="ECO:0000256" key="3">
    <source>
        <dbReference type="ARBA" id="ARBA00022695"/>
    </source>
</evidence>
<comment type="similarity">
    <text evidence="6">Belongs to the DNA polymerase HolA subunit family.</text>
</comment>
<dbReference type="Proteomes" id="UP000024329">
    <property type="component" value="Unassembled WGS sequence"/>
</dbReference>
<sequence>MKATQKEFAGLAQRAARDARVFFFCGPDESGASDAAAKILSFLPDVGERIEMSGAELRRDPVRLGDEARSTSLFGGARHIWVRAQGDEAHDAVQTLLENDVEGCPVLIVATGATDKSRTAKLLAARPDGLVAMFYPPDLASVTASVRTMANAAGLKLGSEIAERIARGAGLDTRLARSEVTKLALYLDASPETPRPVASADLNAIGASTEDDDFSPLVDAVLGGRRDAIGPELKRMRDQGMNPVGLLLAFERRTAQLAGLNARLGDSRDVGGFLKAEAGARRIFWKDQPALTAQLQLWRGYRLERLVARLVALHQMLLANSQNAELLLADGLLTIARSARPNSKRPTITTS</sequence>
<reference evidence="8 9" key="1">
    <citation type="submission" date="2014-03" db="EMBL/GenBank/DDBJ databases">
        <title>Whole genome sequence of Novosphingobium resinovorum KF1.</title>
        <authorList>
            <person name="Gan H.M."/>
            <person name="Gan H.Y."/>
            <person name="Chew T.H."/>
            <person name="Savka M.A."/>
        </authorList>
    </citation>
    <scope>NUCLEOTIDE SEQUENCE [LARGE SCALE GENOMIC DNA]</scope>
    <source>
        <strain evidence="8 9">KF1</strain>
    </source>
</reference>
<dbReference type="SUPFAM" id="SSF48019">
    <property type="entry name" value="post-AAA+ oligomerization domain-like"/>
    <property type="match status" value="1"/>
</dbReference>
<dbReference type="EC" id="2.7.7.7" evidence="1"/>
<dbReference type="PANTHER" id="PTHR34388">
    <property type="entry name" value="DNA POLYMERASE III SUBUNIT DELTA"/>
    <property type="match status" value="1"/>
</dbReference>
<dbReference type="STRING" id="158500.BES08_13190"/>
<comment type="caution">
    <text evidence="8">The sequence shown here is derived from an EMBL/GenBank/DDBJ whole genome shotgun (WGS) entry which is preliminary data.</text>
</comment>
<dbReference type="GO" id="GO:0003677">
    <property type="term" value="F:DNA binding"/>
    <property type="evidence" value="ECO:0007669"/>
    <property type="project" value="InterPro"/>
</dbReference>
<keyword evidence="4" id="KW-0235">DNA replication</keyword>
<comment type="catalytic activity">
    <reaction evidence="7">
        <text>DNA(n) + a 2'-deoxyribonucleoside 5'-triphosphate = DNA(n+1) + diphosphate</text>
        <dbReference type="Rhea" id="RHEA:22508"/>
        <dbReference type="Rhea" id="RHEA-COMP:17339"/>
        <dbReference type="Rhea" id="RHEA-COMP:17340"/>
        <dbReference type="ChEBI" id="CHEBI:33019"/>
        <dbReference type="ChEBI" id="CHEBI:61560"/>
        <dbReference type="ChEBI" id="CHEBI:173112"/>
        <dbReference type="EC" id="2.7.7.7"/>
    </reaction>
</comment>
<dbReference type="InterPro" id="IPR005790">
    <property type="entry name" value="DNA_polIII_delta"/>
</dbReference>
<dbReference type="SUPFAM" id="SSF52540">
    <property type="entry name" value="P-loop containing nucleoside triphosphate hydrolases"/>
    <property type="match status" value="1"/>
</dbReference>
<name>A0A031JWK6_9SPHN</name>
<dbReference type="EMBL" id="JFYZ01000010">
    <property type="protein sequence ID" value="EZP82166.1"/>
    <property type="molecule type" value="Genomic_DNA"/>
</dbReference>
<dbReference type="AlphaFoldDB" id="A0A031JWK6"/>
<dbReference type="Gene3D" id="1.20.272.10">
    <property type="match status" value="1"/>
</dbReference>
<dbReference type="GO" id="GO:0006261">
    <property type="term" value="P:DNA-templated DNA replication"/>
    <property type="evidence" value="ECO:0007669"/>
    <property type="project" value="TreeGrafter"/>
</dbReference>
<dbReference type="PANTHER" id="PTHR34388:SF1">
    <property type="entry name" value="DNA POLYMERASE III SUBUNIT DELTA"/>
    <property type="match status" value="1"/>
</dbReference>